<dbReference type="Gene3D" id="3.40.190.10">
    <property type="entry name" value="Periplasmic binding protein-like II"/>
    <property type="match status" value="1"/>
</dbReference>
<accession>A0A7W3QS56</accession>
<dbReference type="Proteomes" id="UP000572680">
    <property type="component" value="Unassembled WGS sequence"/>
</dbReference>
<dbReference type="PANTHER" id="PTHR30290">
    <property type="entry name" value="PERIPLASMIC BINDING COMPONENT OF ABC TRANSPORTER"/>
    <property type="match status" value="1"/>
</dbReference>
<feature type="domain" description="Solute-binding protein family 5" evidence="1">
    <location>
        <begin position="23"/>
        <end position="364"/>
    </location>
</feature>
<dbReference type="RefSeq" id="WP_182849135.1">
    <property type="nucleotide sequence ID" value="NZ_BAAALP010000116.1"/>
</dbReference>
<dbReference type="GO" id="GO:0015833">
    <property type="term" value="P:peptide transport"/>
    <property type="evidence" value="ECO:0007669"/>
    <property type="project" value="TreeGrafter"/>
</dbReference>
<gene>
    <name evidence="2" type="ORF">HNR61_008990</name>
</gene>
<dbReference type="EMBL" id="JACJIA010000022">
    <property type="protein sequence ID" value="MBA8957297.1"/>
    <property type="molecule type" value="Genomic_DNA"/>
</dbReference>
<evidence type="ECO:0000259" key="1">
    <source>
        <dbReference type="Pfam" id="PF00496"/>
    </source>
</evidence>
<dbReference type="Gene3D" id="3.10.105.10">
    <property type="entry name" value="Dipeptide-binding Protein, Domain 3"/>
    <property type="match status" value="1"/>
</dbReference>
<sequence>MSSDYTLARLQYATLVNRDDGNKIISGLAERWEATPTGATFTLRPGLTCSDGRPLNAADVAAALRRFADPANGGAGVAMAFGPGASPAFTADDRARTVTVKLDRPWSDLLVGLSLPNSGIVCAPGLKDPGALAQGPVPGAGSGGYTLTSARRGQGYTFKLRDGFTAFADYAQKPQGTRPKTLEVSLVPNESTLANQLSTGALEYGAFTGPDAARFRGGGYTVKVAPLLRMFVVFNQRPGRPGADAATRRAVAQALDPAAFNKVYGGRGEVMRSWSDSTSPCASTDAAPVPATDVAAARKALDGATLKITGTNAVAGGAGNAYVQEALRAAGARATLRNVDNATWATEVLGAGGDWDLTVMAHLNFPGTLTAGALMLTGEAPPKGRNFGAVRNADFTAALGRVAAAADRDAQCAAWARAQKALLESADVVPLSTVPVAFVLGRRADGVVVNGAPDPDNFRVKG</sequence>
<dbReference type="GO" id="GO:1904680">
    <property type="term" value="F:peptide transmembrane transporter activity"/>
    <property type="evidence" value="ECO:0007669"/>
    <property type="project" value="TreeGrafter"/>
</dbReference>
<organism evidence="2 3">
    <name type="scientific">Actinomadura namibiensis</name>
    <dbReference type="NCBI Taxonomy" id="182080"/>
    <lineage>
        <taxon>Bacteria</taxon>
        <taxon>Bacillati</taxon>
        <taxon>Actinomycetota</taxon>
        <taxon>Actinomycetes</taxon>
        <taxon>Streptosporangiales</taxon>
        <taxon>Thermomonosporaceae</taxon>
        <taxon>Actinomadura</taxon>
    </lineage>
</organism>
<dbReference type="CDD" id="cd00995">
    <property type="entry name" value="PBP2_NikA_DppA_OppA_like"/>
    <property type="match status" value="1"/>
</dbReference>
<protein>
    <submittedName>
        <fullName evidence="2">Peptide/nickel transport system substrate-binding protein</fullName>
    </submittedName>
</protein>
<dbReference type="InterPro" id="IPR000914">
    <property type="entry name" value="SBP_5_dom"/>
</dbReference>
<evidence type="ECO:0000313" key="3">
    <source>
        <dbReference type="Proteomes" id="UP000572680"/>
    </source>
</evidence>
<dbReference type="SUPFAM" id="SSF53850">
    <property type="entry name" value="Periplasmic binding protein-like II"/>
    <property type="match status" value="1"/>
</dbReference>
<comment type="caution">
    <text evidence="2">The sequence shown here is derived from an EMBL/GenBank/DDBJ whole genome shotgun (WGS) entry which is preliminary data.</text>
</comment>
<proteinExistence type="predicted"/>
<dbReference type="Pfam" id="PF00496">
    <property type="entry name" value="SBP_bac_5"/>
    <property type="match status" value="1"/>
</dbReference>
<name>A0A7W3QS56_ACTNM</name>
<evidence type="ECO:0000313" key="2">
    <source>
        <dbReference type="EMBL" id="MBA8957297.1"/>
    </source>
</evidence>
<dbReference type="AlphaFoldDB" id="A0A7W3QS56"/>
<keyword evidence="3" id="KW-1185">Reference proteome</keyword>
<dbReference type="InterPro" id="IPR039424">
    <property type="entry name" value="SBP_5"/>
</dbReference>
<reference evidence="2 3" key="1">
    <citation type="submission" date="2020-08" db="EMBL/GenBank/DDBJ databases">
        <title>Genomic Encyclopedia of Type Strains, Phase IV (KMG-IV): sequencing the most valuable type-strain genomes for metagenomic binning, comparative biology and taxonomic classification.</title>
        <authorList>
            <person name="Goeker M."/>
        </authorList>
    </citation>
    <scope>NUCLEOTIDE SEQUENCE [LARGE SCALE GENOMIC DNA]</scope>
    <source>
        <strain evidence="2 3">DSM 44197</strain>
    </source>
</reference>